<organism evidence="11 12">
    <name type="scientific">Aspergillus lucknowensis</name>
    <dbReference type="NCBI Taxonomy" id="176173"/>
    <lineage>
        <taxon>Eukaryota</taxon>
        <taxon>Fungi</taxon>
        <taxon>Dikarya</taxon>
        <taxon>Ascomycota</taxon>
        <taxon>Pezizomycotina</taxon>
        <taxon>Eurotiomycetes</taxon>
        <taxon>Eurotiomycetidae</taxon>
        <taxon>Eurotiales</taxon>
        <taxon>Aspergillaceae</taxon>
        <taxon>Aspergillus</taxon>
        <taxon>Aspergillus subgen. Nidulantes</taxon>
    </lineage>
</organism>
<name>A0ABR4M0X7_9EURO</name>
<dbReference type="InterPro" id="IPR031127">
    <property type="entry name" value="E3_UB_ligase_RBR"/>
</dbReference>
<dbReference type="PANTHER" id="PTHR11685">
    <property type="entry name" value="RBR FAMILY RING FINGER AND IBR DOMAIN-CONTAINING"/>
    <property type="match status" value="1"/>
</dbReference>
<keyword evidence="7" id="KW-0833">Ubl conjugation pathway</keyword>
<evidence type="ECO:0000256" key="3">
    <source>
        <dbReference type="ARBA" id="ARBA00022679"/>
    </source>
</evidence>
<keyword evidence="5" id="KW-0677">Repeat</keyword>
<evidence type="ECO:0000256" key="4">
    <source>
        <dbReference type="ARBA" id="ARBA00022723"/>
    </source>
</evidence>
<protein>
    <recommendedName>
        <fullName evidence="2">RBR-type E3 ubiquitin transferase</fullName>
        <ecNumber evidence="2">2.3.2.31</ecNumber>
    </recommendedName>
</protein>
<accession>A0ABR4M0X7</accession>
<dbReference type="InterPro" id="IPR044066">
    <property type="entry name" value="TRIAD_supradom"/>
</dbReference>
<dbReference type="Proteomes" id="UP001610432">
    <property type="component" value="Unassembled WGS sequence"/>
</dbReference>
<dbReference type="RefSeq" id="XP_070889445.1">
    <property type="nucleotide sequence ID" value="XM_071026709.1"/>
</dbReference>
<keyword evidence="8" id="KW-0862">Zinc</keyword>
<dbReference type="GeneID" id="98141781"/>
<comment type="catalytic activity">
    <reaction evidence="1">
        <text>[E2 ubiquitin-conjugating enzyme]-S-ubiquitinyl-L-cysteine + [acceptor protein]-L-lysine = [E2 ubiquitin-conjugating enzyme]-L-cysteine + [acceptor protein]-N(6)-ubiquitinyl-L-lysine.</text>
        <dbReference type="EC" id="2.3.2.31"/>
    </reaction>
</comment>
<keyword evidence="4" id="KW-0479">Metal-binding</keyword>
<evidence type="ECO:0000256" key="7">
    <source>
        <dbReference type="ARBA" id="ARBA00022786"/>
    </source>
</evidence>
<proteinExistence type="predicted"/>
<evidence type="ECO:0000256" key="9">
    <source>
        <dbReference type="SAM" id="MobiDB-lite"/>
    </source>
</evidence>
<evidence type="ECO:0000313" key="12">
    <source>
        <dbReference type="Proteomes" id="UP001610432"/>
    </source>
</evidence>
<gene>
    <name evidence="11" type="ORF">BJX67DRAFT_284025</name>
</gene>
<dbReference type="SMART" id="SM00647">
    <property type="entry name" value="IBR"/>
    <property type="match status" value="1"/>
</dbReference>
<evidence type="ECO:0000256" key="1">
    <source>
        <dbReference type="ARBA" id="ARBA00001798"/>
    </source>
</evidence>
<dbReference type="EC" id="2.3.2.31" evidence="2"/>
<dbReference type="Pfam" id="PF01485">
    <property type="entry name" value="IBR"/>
    <property type="match status" value="1"/>
</dbReference>
<dbReference type="EMBL" id="JBFXLQ010000006">
    <property type="protein sequence ID" value="KAL2870466.1"/>
    <property type="molecule type" value="Genomic_DNA"/>
</dbReference>
<feature type="domain" description="RING-type" evidence="10">
    <location>
        <begin position="168"/>
        <end position="356"/>
    </location>
</feature>
<dbReference type="SUPFAM" id="SSF57850">
    <property type="entry name" value="RING/U-box"/>
    <property type="match status" value="2"/>
</dbReference>
<evidence type="ECO:0000256" key="2">
    <source>
        <dbReference type="ARBA" id="ARBA00012251"/>
    </source>
</evidence>
<evidence type="ECO:0000256" key="8">
    <source>
        <dbReference type="ARBA" id="ARBA00022833"/>
    </source>
</evidence>
<dbReference type="CDD" id="cd20335">
    <property type="entry name" value="BRcat_RBR"/>
    <property type="match status" value="1"/>
</dbReference>
<dbReference type="InterPro" id="IPR002867">
    <property type="entry name" value="IBR_dom"/>
</dbReference>
<reference evidence="11 12" key="1">
    <citation type="submission" date="2024-07" db="EMBL/GenBank/DDBJ databases">
        <title>Section-level genome sequencing and comparative genomics of Aspergillus sections Usti and Cavernicolus.</title>
        <authorList>
            <consortium name="Lawrence Berkeley National Laboratory"/>
            <person name="Nybo J.L."/>
            <person name="Vesth T.C."/>
            <person name="Theobald S."/>
            <person name="Frisvad J.C."/>
            <person name="Larsen T.O."/>
            <person name="Kjaerboelling I."/>
            <person name="Rothschild-Mancinelli K."/>
            <person name="Lyhne E.K."/>
            <person name="Kogle M.E."/>
            <person name="Barry K."/>
            <person name="Clum A."/>
            <person name="Na H."/>
            <person name="Ledsgaard L."/>
            <person name="Lin J."/>
            <person name="Lipzen A."/>
            <person name="Kuo A."/>
            <person name="Riley R."/>
            <person name="Mondo S."/>
            <person name="Labutti K."/>
            <person name="Haridas S."/>
            <person name="Pangalinan J."/>
            <person name="Salamov A.A."/>
            <person name="Simmons B.A."/>
            <person name="Magnuson J.K."/>
            <person name="Chen J."/>
            <person name="Drula E."/>
            <person name="Henrissat B."/>
            <person name="Wiebenga A."/>
            <person name="Lubbers R.J."/>
            <person name="Gomes A.C."/>
            <person name="Macurrencykelacurrency M.R."/>
            <person name="Stajich J."/>
            <person name="Grigoriev I.V."/>
            <person name="Mortensen U.H."/>
            <person name="De Vries R.P."/>
            <person name="Baker S.E."/>
            <person name="Andersen M.R."/>
        </authorList>
    </citation>
    <scope>NUCLEOTIDE SEQUENCE [LARGE SCALE GENOMIC DNA]</scope>
    <source>
        <strain evidence="11 12">CBS 449.75</strain>
    </source>
</reference>
<dbReference type="CDD" id="cd22584">
    <property type="entry name" value="Rcat_RBR_unk"/>
    <property type="match status" value="1"/>
</dbReference>
<evidence type="ECO:0000259" key="10">
    <source>
        <dbReference type="PROSITE" id="PS51873"/>
    </source>
</evidence>
<keyword evidence="3" id="KW-0808">Transferase</keyword>
<evidence type="ECO:0000256" key="5">
    <source>
        <dbReference type="ARBA" id="ARBA00022737"/>
    </source>
</evidence>
<dbReference type="Gene3D" id="1.20.120.1750">
    <property type="match status" value="1"/>
</dbReference>
<dbReference type="PROSITE" id="PS51873">
    <property type="entry name" value="TRIAD"/>
    <property type="match status" value="1"/>
</dbReference>
<evidence type="ECO:0000256" key="6">
    <source>
        <dbReference type="ARBA" id="ARBA00022771"/>
    </source>
</evidence>
<keyword evidence="12" id="KW-1185">Reference proteome</keyword>
<comment type="caution">
    <text evidence="11">The sequence shown here is derived from an EMBL/GenBank/DDBJ whole genome shotgun (WGS) entry which is preliminary data.</text>
</comment>
<feature type="compositionally biased region" description="Basic and acidic residues" evidence="9">
    <location>
        <begin position="103"/>
        <end position="117"/>
    </location>
</feature>
<feature type="region of interest" description="Disordered" evidence="9">
    <location>
        <begin position="103"/>
        <end position="125"/>
    </location>
</feature>
<keyword evidence="6" id="KW-0863">Zinc-finger</keyword>
<evidence type="ECO:0000313" key="11">
    <source>
        <dbReference type="EMBL" id="KAL2870466.1"/>
    </source>
</evidence>
<sequence length="356" mass="40025">MDRFPFSLLAKKSSSEDGMDDLTQRLKTLDCSSRQTYYPPPNRYAVSSLRDEVVPRLGILNNQKPAQIIAHAVESAYETIASIAQAAAPDRVGRSQTIAAGVGDHKLQSSRTSDMKPGRSGSVHPAAMRLKESDQPIGNNRIKRKTEAAPYKQSTPRREDRIRNELGSKAECCVCYDWLPPGDIRCLDCKHLNCRRCLRNLFRLSTTDESVFPPKCCGVRIPLSFVQEELSSYELRLFREAEVEFSTTDRTYCSNPSCRKFIPPRDISATRATCSYCAFRTCPLCKNAYHRFEACAADPSLQATLELGARKGWQRCFSCRALVERRSGCHHIKCICGAEFCYICGQKWRTCECGTG</sequence>